<dbReference type="EMBL" id="QNGE01000187">
    <property type="protein sequence ID" value="KAA3681510.1"/>
    <property type="molecule type" value="Genomic_DNA"/>
</dbReference>
<keyword evidence="6" id="KW-0812">Transmembrane</keyword>
<evidence type="ECO:0000313" key="8">
    <source>
        <dbReference type="EMBL" id="KAA3681510.1"/>
    </source>
</evidence>
<accession>A0A5J4P251</accession>
<keyword evidence="9" id="KW-1185">Reference proteome</keyword>
<dbReference type="GO" id="GO:0007168">
    <property type="term" value="P:receptor guanylyl cyclase signaling pathway"/>
    <property type="evidence" value="ECO:0007669"/>
    <property type="project" value="TreeGrafter"/>
</dbReference>
<gene>
    <name evidence="8" type="ORF">DEA37_0010739</name>
</gene>
<evidence type="ECO:0000256" key="1">
    <source>
        <dbReference type="ARBA" id="ARBA00012202"/>
    </source>
</evidence>
<dbReference type="GO" id="GO:0004016">
    <property type="term" value="F:adenylate cyclase activity"/>
    <property type="evidence" value="ECO:0007669"/>
    <property type="project" value="TreeGrafter"/>
</dbReference>
<dbReference type="SUPFAM" id="SSF56112">
    <property type="entry name" value="Protein kinase-like (PK-like)"/>
    <property type="match status" value="1"/>
</dbReference>
<evidence type="ECO:0000259" key="7">
    <source>
        <dbReference type="PROSITE" id="PS50011"/>
    </source>
</evidence>
<organism evidence="8 9">
    <name type="scientific">Paragonimus westermani</name>
    <dbReference type="NCBI Taxonomy" id="34504"/>
    <lineage>
        <taxon>Eukaryota</taxon>
        <taxon>Metazoa</taxon>
        <taxon>Spiralia</taxon>
        <taxon>Lophotrochozoa</taxon>
        <taxon>Platyhelminthes</taxon>
        <taxon>Trematoda</taxon>
        <taxon>Digenea</taxon>
        <taxon>Plagiorchiida</taxon>
        <taxon>Troglotremata</taxon>
        <taxon>Troglotrematidae</taxon>
        <taxon>Paragonimus</taxon>
    </lineage>
</organism>
<comment type="caution">
    <text evidence="8">The sequence shown here is derived from an EMBL/GenBank/DDBJ whole genome shotgun (WGS) entry which is preliminary data.</text>
</comment>
<feature type="region of interest" description="Disordered" evidence="5">
    <location>
        <begin position="173"/>
        <end position="205"/>
    </location>
</feature>
<dbReference type="PANTHER" id="PTHR11920:SF335">
    <property type="entry name" value="GUANYLATE CYCLASE"/>
    <property type="match status" value="1"/>
</dbReference>
<proteinExistence type="predicted"/>
<reference evidence="8 9" key="1">
    <citation type="journal article" date="2019" name="Gigascience">
        <title>Whole-genome sequence of the oriental lung fluke Paragonimus westermani.</title>
        <authorList>
            <person name="Oey H."/>
            <person name="Zakrzewski M."/>
            <person name="Narain K."/>
            <person name="Devi K.R."/>
            <person name="Agatsuma T."/>
            <person name="Nawaratna S."/>
            <person name="Gobert G.N."/>
            <person name="Jones M.K."/>
            <person name="Ragan M.A."/>
            <person name="McManus D.P."/>
            <person name="Krause L."/>
        </authorList>
    </citation>
    <scope>NUCLEOTIDE SEQUENCE [LARGE SCALE GENOMIC DNA]</scope>
    <source>
        <strain evidence="8 9">IND2009</strain>
    </source>
</reference>
<dbReference type="PROSITE" id="PS50011">
    <property type="entry name" value="PROTEIN_KINASE_DOM"/>
    <property type="match status" value="1"/>
</dbReference>
<name>A0A5J4P251_9TREM</name>
<dbReference type="GO" id="GO:0005524">
    <property type="term" value="F:ATP binding"/>
    <property type="evidence" value="ECO:0007669"/>
    <property type="project" value="InterPro"/>
</dbReference>
<evidence type="ECO:0000256" key="5">
    <source>
        <dbReference type="SAM" id="MobiDB-lite"/>
    </source>
</evidence>
<keyword evidence="3" id="KW-0456">Lyase</keyword>
<feature type="compositionally biased region" description="Basic and acidic residues" evidence="5">
    <location>
        <begin position="183"/>
        <end position="194"/>
    </location>
</feature>
<dbReference type="Proteomes" id="UP000324629">
    <property type="component" value="Unassembled WGS sequence"/>
</dbReference>
<evidence type="ECO:0000313" key="9">
    <source>
        <dbReference type="Proteomes" id="UP000324629"/>
    </source>
</evidence>
<dbReference type="InterPro" id="IPR000719">
    <property type="entry name" value="Prot_kinase_dom"/>
</dbReference>
<keyword evidence="6" id="KW-0472">Membrane</keyword>
<dbReference type="Pfam" id="PF07714">
    <property type="entry name" value="PK_Tyr_Ser-Thr"/>
    <property type="match status" value="1"/>
</dbReference>
<feature type="compositionally biased region" description="Polar residues" evidence="5">
    <location>
        <begin position="196"/>
        <end position="205"/>
    </location>
</feature>
<evidence type="ECO:0000256" key="6">
    <source>
        <dbReference type="SAM" id="Phobius"/>
    </source>
</evidence>
<dbReference type="Gene3D" id="1.10.510.10">
    <property type="entry name" value="Transferase(Phosphotransferase) domain 1"/>
    <property type="match status" value="1"/>
</dbReference>
<dbReference type="AlphaFoldDB" id="A0A5J4P251"/>
<evidence type="ECO:0000256" key="3">
    <source>
        <dbReference type="ARBA" id="ARBA00023239"/>
    </source>
</evidence>
<dbReference type="EC" id="4.6.1.2" evidence="1"/>
<dbReference type="InterPro" id="IPR011009">
    <property type="entry name" value="Kinase-like_dom_sf"/>
</dbReference>
<keyword evidence="4" id="KW-0141">cGMP biosynthesis</keyword>
<dbReference type="GO" id="GO:0001653">
    <property type="term" value="F:peptide receptor activity"/>
    <property type="evidence" value="ECO:0007669"/>
    <property type="project" value="TreeGrafter"/>
</dbReference>
<feature type="compositionally biased region" description="Polar residues" evidence="5">
    <location>
        <begin position="173"/>
        <end position="182"/>
    </location>
</feature>
<evidence type="ECO:0000256" key="4">
    <source>
        <dbReference type="ARBA" id="ARBA00023293"/>
    </source>
</evidence>
<sequence length="439" mass="50596">PLDNIVSTSFRSGRQIDWIKGYPPLAEPVCGFEYKKCQTQMNKSLEIGLGILVVIILIMIIGGFSVYRKHKFEKELERLLWKVDYRDIILRVSYFIVFRFSRETKTTGFTEPPIVDQKNMIASSSYHDPVFSDQHINQETIPIQLSLNLDQPIALVSATQRRAERRRLTLPVNTTVDPSTNVERTKESDSRLDAEQPNSTHKTLPNSIQRVNLTDRQTDETDACDALMKGIRRQNNREKRSTFHLDLFHRRQSQSTFATNNPLFGFSTETITKQRDSQERHIKNNAHMNSRMSNTLIGSYRKQLVAVHKLSIRCPNVNRDVKKSFKLLRDISHKNLCAFIGSCVDVDKVSVLWDYASRGSLRDVIQSAQPRLKPMFVTSLTFDLIRGLAFLHDSDLRYHGNLKPTNCVINSRWVLKLTDFGLNAFRMGKWSQVHLLITT</sequence>
<keyword evidence="2" id="KW-0547">Nucleotide-binding</keyword>
<feature type="domain" description="Protein kinase" evidence="7">
    <location>
        <begin position="282"/>
        <end position="439"/>
    </location>
</feature>
<dbReference type="GO" id="GO:0004383">
    <property type="term" value="F:guanylate cyclase activity"/>
    <property type="evidence" value="ECO:0007669"/>
    <property type="project" value="UniProtKB-EC"/>
</dbReference>
<dbReference type="GO" id="GO:0005886">
    <property type="term" value="C:plasma membrane"/>
    <property type="evidence" value="ECO:0007669"/>
    <property type="project" value="TreeGrafter"/>
</dbReference>
<feature type="non-terminal residue" evidence="8">
    <location>
        <position position="1"/>
    </location>
</feature>
<feature type="transmembrane region" description="Helical" evidence="6">
    <location>
        <begin position="47"/>
        <end position="67"/>
    </location>
</feature>
<evidence type="ECO:0000256" key="2">
    <source>
        <dbReference type="ARBA" id="ARBA00022741"/>
    </source>
</evidence>
<keyword evidence="6" id="KW-1133">Transmembrane helix</keyword>
<protein>
    <recommendedName>
        <fullName evidence="1">guanylate cyclase</fullName>
        <ecNumber evidence="1">4.6.1.2</ecNumber>
    </recommendedName>
</protein>
<dbReference type="GO" id="GO:0004672">
    <property type="term" value="F:protein kinase activity"/>
    <property type="evidence" value="ECO:0007669"/>
    <property type="project" value="InterPro"/>
</dbReference>
<dbReference type="InterPro" id="IPR050401">
    <property type="entry name" value="Cyclic_nucleotide_synthase"/>
</dbReference>
<dbReference type="PANTHER" id="PTHR11920">
    <property type="entry name" value="GUANYLYL CYCLASE"/>
    <property type="match status" value="1"/>
</dbReference>
<dbReference type="InterPro" id="IPR001245">
    <property type="entry name" value="Ser-Thr/Tyr_kinase_cat_dom"/>
</dbReference>